<dbReference type="InterPro" id="IPR057678">
    <property type="entry name" value="DUF7918"/>
</dbReference>
<feature type="compositionally biased region" description="Polar residues" evidence="1">
    <location>
        <begin position="242"/>
        <end position="255"/>
    </location>
</feature>
<dbReference type="EMBL" id="MU155209">
    <property type="protein sequence ID" value="KAF9479637.1"/>
    <property type="molecule type" value="Genomic_DNA"/>
</dbReference>
<dbReference type="AlphaFoldDB" id="A0A9P5Z1D4"/>
<accession>A0A9P5Z1D4</accession>
<feature type="region of interest" description="Disordered" evidence="1">
    <location>
        <begin position="237"/>
        <end position="262"/>
    </location>
</feature>
<protein>
    <recommendedName>
        <fullName evidence="2">DUF7918 domain-containing protein</fullName>
    </recommendedName>
</protein>
<gene>
    <name evidence="3" type="ORF">BDN70DRAFT_932437</name>
</gene>
<keyword evidence="4" id="KW-1185">Reference proteome</keyword>
<dbReference type="PANTHER" id="PTHR36223">
    <property type="entry name" value="BETA-LACTAMASE-TYPE TRANSPEPTIDASE FOLD DOMAIN CONTAINING PROTEIN"/>
    <property type="match status" value="1"/>
</dbReference>
<feature type="region of interest" description="Disordered" evidence="1">
    <location>
        <begin position="342"/>
        <end position="367"/>
    </location>
</feature>
<dbReference type="OrthoDB" id="3364132at2759"/>
<evidence type="ECO:0000313" key="3">
    <source>
        <dbReference type="EMBL" id="KAF9479637.1"/>
    </source>
</evidence>
<organism evidence="3 4">
    <name type="scientific">Pholiota conissans</name>
    <dbReference type="NCBI Taxonomy" id="109636"/>
    <lineage>
        <taxon>Eukaryota</taxon>
        <taxon>Fungi</taxon>
        <taxon>Dikarya</taxon>
        <taxon>Basidiomycota</taxon>
        <taxon>Agaricomycotina</taxon>
        <taxon>Agaricomycetes</taxon>
        <taxon>Agaricomycetidae</taxon>
        <taxon>Agaricales</taxon>
        <taxon>Agaricineae</taxon>
        <taxon>Strophariaceae</taxon>
        <taxon>Pholiota</taxon>
    </lineage>
</organism>
<comment type="caution">
    <text evidence="3">The sequence shown here is derived from an EMBL/GenBank/DDBJ whole genome shotgun (WGS) entry which is preliminary data.</text>
</comment>
<dbReference type="Proteomes" id="UP000807469">
    <property type="component" value="Unassembled WGS sequence"/>
</dbReference>
<sequence length="411" mass="46248">MESKKQKELQIPNPWLHYRGYEACILVENHAVPCFCPENKDDKNEAVAWIPSEANKTFAVYYRKTLPDDHNDYCMTLYLDGKKVACAVVRKESGLKLYRVASIHVSPTETRDFMFNNASLTDDDTFLDAALSTGIGEIRVMFQPVNVTKETKPPEESYTTPSDVEKFHERLKAGLNHQVGYNSNKTRSSTVPSRWLLYDLIGNATTLTFKYRSIDALQANGIAHRIKAAPSSPVFEAKDESSFTASSQRKVSSEATKNRDRHISSEIEEDYFRQQIKPKAEEKIPEEAIIKIKCEEKVGLIAAPSEDRTYCEDSSNEEDTDQIVIDSLRTLLVKLEKAASKKRARKDATHANPTKKSRSVPAAGTLTSSEYASSLHEIVTIKEKRRKIPPIRTKETKGVSIPADAEVIDLT</sequence>
<reference evidence="3" key="1">
    <citation type="submission" date="2020-11" db="EMBL/GenBank/DDBJ databases">
        <authorList>
            <consortium name="DOE Joint Genome Institute"/>
            <person name="Ahrendt S."/>
            <person name="Riley R."/>
            <person name="Andreopoulos W."/>
            <person name="Labutti K."/>
            <person name="Pangilinan J."/>
            <person name="Ruiz-Duenas F.J."/>
            <person name="Barrasa J.M."/>
            <person name="Sanchez-Garcia M."/>
            <person name="Camarero S."/>
            <person name="Miyauchi S."/>
            <person name="Serrano A."/>
            <person name="Linde D."/>
            <person name="Babiker R."/>
            <person name="Drula E."/>
            <person name="Ayuso-Fernandez I."/>
            <person name="Pacheco R."/>
            <person name="Padilla G."/>
            <person name="Ferreira P."/>
            <person name="Barriuso J."/>
            <person name="Kellner H."/>
            <person name="Castanera R."/>
            <person name="Alfaro M."/>
            <person name="Ramirez L."/>
            <person name="Pisabarro A.G."/>
            <person name="Kuo A."/>
            <person name="Tritt A."/>
            <person name="Lipzen A."/>
            <person name="He G."/>
            <person name="Yan M."/>
            <person name="Ng V."/>
            <person name="Cullen D."/>
            <person name="Martin F."/>
            <person name="Rosso M.-N."/>
            <person name="Henrissat B."/>
            <person name="Hibbett D."/>
            <person name="Martinez A.T."/>
            <person name="Grigoriev I.V."/>
        </authorList>
    </citation>
    <scope>NUCLEOTIDE SEQUENCE</scope>
    <source>
        <strain evidence="3">CIRM-BRFM 674</strain>
    </source>
</reference>
<dbReference type="Pfam" id="PF25534">
    <property type="entry name" value="DUF7918"/>
    <property type="match status" value="1"/>
</dbReference>
<proteinExistence type="predicted"/>
<name>A0A9P5Z1D4_9AGAR</name>
<evidence type="ECO:0000313" key="4">
    <source>
        <dbReference type="Proteomes" id="UP000807469"/>
    </source>
</evidence>
<evidence type="ECO:0000256" key="1">
    <source>
        <dbReference type="SAM" id="MobiDB-lite"/>
    </source>
</evidence>
<dbReference type="PANTHER" id="PTHR36223:SF1">
    <property type="entry name" value="TRANSCRIPTION ELONGATION FACTOR EAF N-TERMINAL DOMAIN-CONTAINING PROTEIN"/>
    <property type="match status" value="1"/>
</dbReference>
<feature type="domain" description="DUF7918" evidence="2">
    <location>
        <begin position="22"/>
        <end position="225"/>
    </location>
</feature>
<feature type="region of interest" description="Disordered" evidence="1">
    <location>
        <begin position="384"/>
        <end position="411"/>
    </location>
</feature>
<evidence type="ECO:0000259" key="2">
    <source>
        <dbReference type="Pfam" id="PF25534"/>
    </source>
</evidence>